<dbReference type="InterPro" id="IPR025533">
    <property type="entry name" value="DUF4419"/>
</dbReference>
<sequence>MASDGNFETGLPNLMPNDNSFVNLVIKAYNQHHMLALCPGRRLDTRYDVDFASSMLQKMVDLLEKNVVDPTLREWAMPSFTTTTATDLAHYGDPQAILLLWVHRFVLCCGIPKQTGRASLGSSRGLKAYGIQTIAWYHFLRPVISRFVAAFVAPTSPENIHFWQRIVHFHPMSSGPSYYSGWINTFSVFSTEGAWLGRRLNMATYGKSSRIGDVVLDGTLYHTVDRDRVALGSTVVDVQLNDNERIFDCAMVAGMIGMQVSSSDDLAFSSTGINDIVQPVPGWWMYTKK</sequence>
<dbReference type="Pfam" id="PF14388">
    <property type="entry name" value="DUF4419"/>
    <property type="match status" value="1"/>
</dbReference>
<keyword evidence="2" id="KW-1185">Reference proteome</keyword>
<dbReference type="EMBL" id="JARJLG010000007">
    <property type="protein sequence ID" value="KAJ7779500.1"/>
    <property type="molecule type" value="Genomic_DNA"/>
</dbReference>
<reference evidence="1" key="1">
    <citation type="submission" date="2023-03" db="EMBL/GenBank/DDBJ databases">
        <title>Massive genome expansion in bonnet fungi (Mycena s.s.) driven by repeated elements and novel gene families across ecological guilds.</title>
        <authorList>
            <consortium name="Lawrence Berkeley National Laboratory"/>
            <person name="Harder C.B."/>
            <person name="Miyauchi S."/>
            <person name="Viragh M."/>
            <person name="Kuo A."/>
            <person name="Thoen E."/>
            <person name="Andreopoulos B."/>
            <person name="Lu D."/>
            <person name="Skrede I."/>
            <person name="Drula E."/>
            <person name="Henrissat B."/>
            <person name="Morin E."/>
            <person name="Kohler A."/>
            <person name="Barry K."/>
            <person name="LaButti K."/>
            <person name="Morin E."/>
            <person name="Salamov A."/>
            <person name="Lipzen A."/>
            <person name="Mereny Z."/>
            <person name="Hegedus B."/>
            <person name="Baldrian P."/>
            <person name="Stursova M."/>
            <person name="Weitz H."/>
            <person name="Taylor A."/>
            <person name="Grigoriev I.V."/>
            <person name="Nagy L.G."/>
            <person name="Martin F."/>
            <person name="Kauserud H."/>
        </authorList>
    </citation>
    <scope>NUCLEOTIDE SEQUENCE</scope>
    <source>
        <strain evidence="1">CBHHK188m</strain>
    </source>
</reference>
<dbReference type="Proteomes" id="UP001215280">
    <property type="component" value="Unassembled WGS sequence"/>
</dbReference>
<evidence type="ECO:0000313" key="2">
    <source>
        <dbReference type="Proteomes" id="UP001215280"/>
    </source>
</evidence>
<accession>A0AAD7NX71</accession>
<evidence type="ECO:0000313" key="1">
    <source>
        <dbReference type="EMBL" id="KAJ7779500.1"/>
    </source>
</evidence>
<protein>
    <submittedName>
        <fullName evidence="1">Uncharacterized protein</fullName>
    </submittedName>
</protein>
<proteinExistence type="predicted"/>
<name>A0AAD7NX71_9AGAR</name>
<dbReference type="PANTHER" id="PTHR31252">
    <property type="entry name" value="DUF4419 DOMAIN-CONTAINING PROTEIN"/>
    <property type="match status" value="1"/>
</dbReference>
<comment type="caution">
    <text evidence="1">The sequence shown here is derived from an EMBL/GenBank/DDBJ whole genome shotgun (WGS) entry which is preliminary data.</text>
</comment>
<dbReference type="AlphaFoldDB" id="A0AAD7NX71"/>
<dbReference type="PANTHER" id="PTHR31252:SF11">
    <property type="entry name" value="DUF4419 DOMAIN-CONTAINING PROTEIN"/>
    <property type="match status" value="1"/>
</dbReference>
<organism evidence="1 2">
    <name type="scientific">Mycena maculata</name>
    <dbReference type="NCBI Taxonomy" id="230809"/>
    <lineage>
        <taxon>Eukaryota</taxon>
        <taxon>Fungi</taxon>
        <taxon>Dikarya</taxon>
        <taxon>Basidiomycota</taxon>
        <taxon>Agaricomycotina</taxon>
        <taxon>Agaricomycetes</taxon>
        <taxon>Agaricomycetidae</taxon>
        <taxon>Agaricales</taxon>
        <taxon>Marasmiineae</taxon>
        <taxon>Mycenaceae</taxon>
        <taxon>Mycena</taxon>
    </lineage>
</organism>
<gene>
    <name evidence="1" type="ORF">DFH07DRAFT_765781</name>
</gene>